<feature type="non-terminal residue" evidence="1">
    <location>
        <position position="1"/>
    </location>
</feature>
<evidence type="ECO:0000313" key="1">
    <source>
        <dbReference type="EMBL" id="GAH80738.1"/>
    </source>
</evidence>
<reference evidence="1" key="1">
    <citation type="journal article" date="2014" name="Front. Microbiol.">
        <title>High frequency of phylogenetically diverse reductive dehalogenase-homologous genes in deep subseafloor sedimentary metagenomes.</title>
        <authorList>
            <person name="Kawai M."/>
            <person name="Futagami T."/>
            <person name="Toyoda A."/>
            <person name="Takaki Y."/>
            <person name="Nishi S."/>
            <person name="Hori S."/>
            <person name="Arai W."/>
            <person name="Tsubouchi T."/>
            <person name="Morono Y."/>
            <person name="Uchiyama I."/>
            <person name="Ito T."/>
            <person name="Fujiyama A."/>
            <person name="Inagaki F."/>
            <person name="Takami H."/>
        </authorList>
    </citation>
    <scope>NUCLEOTIDE SEQUENCE</scope>
    <source>
        <strain evidence="1">Expedition CK06-06</strain>
    </source>
</reference>
<sequence>YVGILESVVEETLTREFTQKRRELIKEGITGKNKLRSTLLEFQKEWMKSPKEMFNGYSSIDLILLESKERKKM</sequence>
<proteinExistence type="predicted"/>
<dbReference type="AlphaFoldDB" id="X1KFA0"/>
<dbReference type="EMBL" id="BARU01042058">
    <property type="protein sequence ID" value="GAH80738.1"/>
    <property type="molecule type" value="Genomic_DNA"/>
</dbReference>
<accession>X1KFA0</accession>
<gene>
    <name evidence="1" type="ORF">S03H2_64699</name>
</gene>
<organism evidence="1">
    <name type="scientific">marine sediment metagenome</name>
    <dbReference type="NCBI Taxonomy" id="412755"/>
    <lineage>
        <taxon>unclassified sequences</taxon>
        <taxon>metagenomes</taxon>
        <taxon>ecological metagenomes</taxon>
    </lineage>
</organism>
<protein>
    <submittedName>
        <fullName evidence="1">Uncharacterized protein</fullName>
    </submittedName>
</protein>
<comment type="caution">
    <text evidence="1">The sequence shown here is derived from an EMBL/GenBank/DDBJ whole genome shotgun (WGS) entry which is preliminary data.</text>
</comment>
<name>X1KFA0_9ZZZZ</name>